<feature type="repeat" description="TPR" evidence="3">
    <location>
        <begin position="28"/>
        <end position="61"/>
    </location>
</feature>
<dbReference type="SUPFAM" id="SSF48452">
    <property type="entry name" value="TPR-like"/>
    <property type="match status" value="3"/>
</dbReference>
<dbReference type="EMBL" id="CAJNBJ010000016">
    <property type="protein sequence ID" value="CAE6758870.1"/>
    <property type="molecule type" value="Genomic_DNA"/>
</dbReference>
<feature type="repeat" description="TPR" evidence="3">
    <location>
        <begin position="164"/>
        <end position="197"/>
    </location>
</feature>
<name>A0ABM8RL80_9BACT</name>
<dbReference type="RefSeq" id="WP_213042694.1">
    <property type="nucleotide sequence ID" value="NZ_CAJNBJ010000016.1"/>
</dbReference>
<dbReference type="PROSITE" id="PS51257">
    <property type="entry name" value="PROKAR_LIPOPROTEIN"/>
    <property type="match status" value="1"/>
</dbReference>
<dbReference type="PANTHER" id="PTHR45586">
    <property type="entry name" value="TPR REPEAT-CONTAINING PROTEIN PA4667"/>
    <property type="match status" value="1"/>
</dbReference>
<feature type="repeat" description="TPR" evidence="3">
    <location>
        <begin position="537"/>
        <end position="570"/>
    </location>
</feature>
<organism evidence="4 5">
    <name type="scientific">Nitrospira defluvii</name>
    <dbReference type="NCBI Taxonomy" id="330214"/>
    <lineage>
        <taxon>Bacteria</taxon>
        <taxon>Pseudomonadati</taxon>
        <taxon>Nitrospirota</taxon>
        <taxon>Nitrospiria</taxon>
        <taxon>Nitrospirales</taxon>
        <taxon>Nitrospiraceae</taxon>
        <taxon>Nitrospira</taxon>
    </lineage>
</organism>
<dbReference type="InterPro" id="IPR019734">
    <property type="entry name" value="TPR_rpt"/>
</dbReference>
<feature type="repeat" description="TPR" evidence="3">
    <location>
        <begin position="571"/>
        <end position="604"/>
    </location>
</feature>
<accession>A0ABM8RL80</accession>
<keyword evidence="1" id="KW-0677">Repeat</keyword>
<protein>
    <submittedName>
        <fullName evidence="4">TPR domain protein, component of TonB system</fullName>
    </submittedName>
</protein>
<evidence type="ECO:0000256" key="2">
    <source>
        <dbReference type="ARBA" id="ARBA00022803"/>
    </source>
</evidence>
<evidence type="ECO:0000256" key="1">
    <source>
        <dbReference type="ARBA" id="ARBA00022737"/>
    </source>
</evidence>
<proteinExistence type="predicted"/>
<evidence type="ECO:0000256" key="3">
    <source>
        <dbReference type="PROSITE-ProRule" id="PRU00339"/>
    </source>
</evidence>
<dbReference type="InterPro" id="IPR011990">
    <property type="entry name" value="TPR-like_helical_dom_sf"/>
</dbReference>
<evidence type="ECO:0000313" key="4">
    <source>
        <dbReference type="EMBL" id="CAE6758870.1"/>
    </source>
</evidence>
<dbReference type="Proteomes" id="UP000675880">
    <property type="component" value="Unassembled WGS sequence"/>
</dbReference>
<gene>
    <name evidence="4" type="ORF">NSPZN2_30542</name>
</gene>
<feature type="repeat" description="TPR" evidence="3">
    <location>
        <begin position="503"/>
        <end position="536"/>
    </location>
</feature>
<dbReference type="Pfam" id="PF14559">
    <property type="entry name" value="TPR_19"/>
    <property type="match status" value="4"/>
</dbReference>
<sequence length="723" mass="79272">MARWLLRVYVIGFCAFLVSCSEAPSERAAKHESRGDGYVQQEKFREAVIEYKNAARATPDNPSIHWKLAKAASQVGDPSTIFTSLSRVVQLDPTDFDARWSLGDFYLAAGKTDEAAKLAESLLAARPQHPAGYLLRAGLALGADRVADAIGLLKQASELDPTMVRPLLALGNIYFAQQELKQAAEWYDRALRVAPSSADVRVARGHFLFATGTPEEGRKEFHKAVELSPDQEHVRLVLADRYAALGRRDEAERELSGLVADMNSHKARKALAELKLTAGQVAETKPLVSAILEADEHDPVGIYLKGRIALAENDVPLAVGLFEEAIGRNAALSGPYLYLGLARLAQGRVDSAQEALREAIRLQPDNEAAHLALAKLNLAQQKQAEAEKEAWQALRLNPANLEAAVLYGDAFVLGKNYAKAEEVYGAIVRQLPGQPIGYVKMATLRKVQGQSAEAAQLFSQALSHVPNDLVILQDYLVALVESKQEPRADAVLKAYLSKASRDPNLWRLAGRLYAFQRKTEQAEKAFRKAVELAPDVALVHYELGQLYLSERKLPAAESAFQAALKRDETNSEVHTALGLVLTAQGRVDPANTHYRRAVQLDRHNAVAANNLAASLTEQQEFDDALGLALAAHDRAPSNPGIQDTLGWVYYKKNRFEDAHRLLAEASAALPQHPTVRYHHAMSLSKIGKQEEALSELKKALLLPGHFPESDRAARMVAANKVED</sequence>
<dbReference type="Pfam" id="PF13414">
    <property type="entry name" value="TPR_11"/>
    <property type="match status" value="2"/>
</dbReference>
<dbReference type="InterPro" id="IPR051012">
    <property type="entry name" value="CellSynth/LPSAsmb/PSIAsmb"/>
</dbReference>
<keyword evidence="2 3" id="KW-0802">TPR repeat</keyword>
<dbReference type="SMART" id="SM00028">
    <property type="entry name" value="TPR"/>
    <property type="match status" value="15"/>
</dbReference>
<dbReference type="PROSITE" id="PS50005">
    <property type="entry name" value="TPR"/>
    <property type="match status" value="7"/>
</dbReference>
<feature type="repeat" description="TPR" evidence="3">
    <location>
        <begin position="333"/>
        <end position="366"/>
    </location>
</feature>
<reference evidence="4 5" key="1">
    <citation type="submission" date="2021-02" db="EMBL/GenBank/DDBJ databases">
        <authorList>
            <person name="Han P."/>
        </authorList>
    </citation>
    <scope>NUCLEOTIDE SEQUENCE [LARGE SCALE GENOMIC DNA]</scope>
    <source>
        <strain evidence="4">Candidatus Nitrospira sp. ZN2</strain>
    </source>
</reference>
<dbReference type="Gene3D" id="1.25.40.10">
    <property type="entry name" value="Tetratricopeptide repeat domain"/>
    <property type="match status" value="3"/>
</dbReference>
<keyword evidence="5" id="KW-1185">Reference proteome</keyword>
<dbReference type="PANTHER" id="PTHR45586:SF1">
    <property type="entry name" value="LIPOPOLYSACCHARIDE ASSEMBLY PROTEIN B"/>
    <property type="match status" value="1"/>
</dbReference>
<dbReference type="Pfam" id="PF13432">
    <property type="entry name" value="TPR_16"/>
    <property type="match status" value="2"/>
</dbReference>
<evidence type="ECO:0000313" key="5">
    <source>
        <dbReference type="Proteomes" id="UP000675880"/>
    </source>
</evidence>
<comment type="caution">
    <text evidence="4">The sequence shown here is derived from an EMBL/GenBank/DDBJ whole genome shotgun (WGS) entry which is preliminary data.</text>
</comment>
<feature type="repeat" description="TPR" evidence="3">
    <location>
        <begin position="198"/>
        <end position="231"/>
    </location>
</feature>